<dbReference type="NCBIfam" id="NF033788">
    <property type="entry name" value="HTH_metalloreg"/>
    <property type="match status" value="1"/>
</dbReference>
<dbReference type="SUPFAM" id="SSF46785">
    <property type="entry name" value="Winged helix' DNA-binding domain"/>
    <property type="match status" value="1"/>
</dbReference>
<evidence type="ECO:0000256" key="1">
    <source>
        <dbReference type="ARBA" id="ARBA00023015"/>
    </source>
</evidence>
<evidence type="ECO:0000256" key="2">
    <source>
        <dbReference type="ARBA" id="ARBA00023125"/>
    </source>
</evidence>
<dbReference type="SMART" id="SM00418">
    <property type="entry name" value="HTH_ARSR"/>
    <property type="match status" value="1"/>
</dbReference>
<keyword evidence="6" id="KW-1185">Reference proteome</keyword>
<protein>
    <submittedName>
        <fullName evidence="5">Transcriptional regulator, ArsR family</fullName>
    </submittedName>
</protein>
<dbReference type="GO" id="GO:0003677">
    <property type="term" value="F:DNA binding"/>
    <property type="evidence" value="ECO:0007669"/>
    <property type="project" value="UniProtKB-KW"/>
</dbReference>
<reference evidence="5 6" key="1">
    <citation type="submission" date="2017-04" db="EMBL/GenBank/DDBJ databases">
        <authorList>
            <person name="Afonso C.L."/>
            <person name="Miller P.J."/>
            <person name="Scott M.A."/>
            <person name="Spackman E."/>
            <person name="Goraichik I."/>
            <person name="Dimitrov K.M."/>
            <person name="Suarez D.L."/>
            <person name="Swayne D.E."/>
        </authorList>
    </citation>
    <scope>NUCLEOTIDE SEQUENCE [LARGE SCALE GENOMIC DNA]</scope>
    <source>
        <strain evidence="5 6">DSM 5090</strain>
    </source>
</reference>
<dbReference type="STRING" id="112901.SAMN04488500_118111"/>
<dbReference type="EMBL" id="FWXI01000018">
    <property type="protein sequence ID" value="SMD01585.1"/>
    <property type="molecule type" value="Genomic_DNA"/>
</dbReference>
<keyword evidence="2" id="KW-0238">DNA-binding</keyword>
<proteinExistence type="predicted"/>
<dbReference type="PANTHER" id="PTHR43132:SF6">
    <property type="entry name" value="HTH-TYPE TRANSCRIPTIONAL REPRESSOR CZRA"/>
    <property type="match status" value="1"/>
</dbReference>
<dbReference type="PROSITE" id="PS50987">
    <property type="entry name" value="HTH_ARSR_2"/>
    <property type="match status" value="1"/>
</dbReference>
<dbReference type="InterPro" id="IPR036390">
    <property type="entry name" value="WH_DNA-bd_sf"/>
</dbReference>
<keyword evidence="1" id="KW-0805">Transcription regulation</keyword>
<gene>
    <name evidence="5" type="ORF">SAMN04488500_118111</name>
</gene>
<sequence length="123" mass="14093">MKATEKDICEERCFHPQAICLARAGMLEDRTIQELAEMFKILGDPTRIKILHALSKQELCVCDIAETLGMNQSAVSHQLRTLRSARLVKFRKEGKEAWYSLDDDHVITLMCQGLEHISHDGRR</sequence>
<dbReference type="AlphaFoldDB" id="A0A1W2DVN1"/>
<dbReference type="RefSeq" id="WP_084577370.1">
    <property type="nucleotide sequence ID" value="NZ_CP155572.1"/>
</dbReference>
<dbReference type="Pfam" id="PF01022">
    <property type="entry name" value="HTH_5"/>
    <property type="match status" value="1"/>
</dbReference>
<dbReference type="InterPro" id="IPR051011">
    <property type="entry name" value="Metal_resp_trans_reg"/>
</dbReference>
<dbReference type="InterPro" id="IPR036388">
    <property type="entry name" value="WH-like_DNA-bd_sf"/>
</dbReference>
<keyword evidence="3" id="KW-0804">Transcription</keyword>
<dbReference type="OrthoDB" id="9794330at2"/>
<evidence type="ECO:0000313" key="5">
    <source>
        <dbReference type="EMBL" id="SMD01585.1"/>
    </source>
</evidence>
<evidence type="ECO:0000313" key="6">
    <source>
        <dbReference type="Proteomes" id="UP000192738"/>
    </source>
</evidence>
<accession>A0A1W2DVN1</accession>
<evidence type="ECO:0000259" key="4">
    <source>
        <dbReference type="PROSITE" id="PS50987"/>
    </source>
</evidence>
<dbReference type="Gene3D" id="1.10.10.10">
    <property type="entry name" value="Winged helix-like DNA-binding domain superfamily/Winged helix DNA-binding domain"/>
    <property type="match status" value="1"/>
</dbReference>
<dbReference type="GO" id="GO:0003700">
    <property type="term" value="F:DNA-binding transcription factor activity"/>
    <property type="evidence" value="ECO:0007669"/>
    <property type="project" value="InterPro"/>
</dbReference>
<feature type="domain" description="HTH arsR-type" evidence="4">
    <location>
        <begin position="27"/>
        <end position="121"/>
    </location>
</feature>
<dbReference type="Proteomes" id="UP000192738">
    <property type="component" value="Unassembled WGS sequence"/>
</dbReference>
<evidence type="ECO:0000256" key="3">
    <source>
        <dbReference type="ARBA" id="ARBA00023163"/>
    </source>
</evidence>
<organism evidence="5 6">
    <name type="scientific">Sporomusa malonica</name>
    <dbReference type="NCBI Taxonomy" id="112901"/>
    <lineage>
        <taxon>Bacteria</taxon>
        <taxon>Bacillati</taxon>
        <taxon>Bacillota</taxon>
        <taxon>Negativicutes</taxon>
        <taxon>Selenomonadales</taxon>
        <taxon>Sporomusaceae</taxon>
        <taxon>Sporomusa</taxon>
    </lineage>
</organism>
<name>A0A1W2DVN1_9FIRM</name>
<dbReference type="InterPro" id="IPR011991">
    <property type="entry name" value="ArsR-like_HTH"/>
</dbReference>
<dbReference type="PRINTS" id="PR00778">
    <property type="entry name" value="HTHARSR"/>
</dbReference>
<dbReference type="InterPro" id="IPR001845">
    <property type="entry name" value="HTH_ArsR_DNA-bd_dom"/>
</dbReference>
<dbReference type="PANTHER" id="PTHR43132">
    <property type="entry name" value="ARSENICAL RESISTANCE OPERON REPRESSOR ARSR-RELATED"/>
    <property type="match status" value="1"/>
</dbReference>
<dbReference type="CDD" id="cd00090">
    <property type="entry name" value="HTH_ARSR"/>
    <property type="match status" value="1"/>
</dbReference>